<dbReference type="InterPro" id="IPR030677">
    <property type="entry name" value="Nnr"/>
</dbReference>
<dbReference type="Pfam" id="PF01256">
    <property type="entry name" value="Carb_kinase"/>
    <property type="match status" value="1"/>
</dbReference>
<evidence type="ECO:0000259" key="20">
    <source>
        <dbReference type="PROSITE" id="PS51383"/>
    </source>
</evidence>
<feature type="domain" description="YjeF N-terminal" evidence="21">
    <location>
        <begin position="8"/>
        <end position="219"/>
    </location>
</feature>
<evidence type="ECO:0000313" key="23">
    <source>
        <dbReference type="Proteomes" id="UP001171111"/>
    </source>
</evidence>
<comment type="function">
    <text evidence="18">Catalyzes the epimerization of the S- and R-forms of NAD(P)HX, a damaged form of NAD(P)H that is a result of enzymatic or heat-dependent hydration. This is a prerequisite for the S-specific NAD(P)H-hydrate dehydratase to allow the repair of both epimers of NAD(P)HX.</text>
</comment>
<keyword evidence="13" id="KW-0511">Multifunctional enzyme</keyword>
<keyword evidence="12 17" id="KW-0456">Lyase</keyword>
<keyword evidence="9 18" id="KW-0630">Potassium</keyword>
<dbReference type="HAMAP" id="MF_01965">
    <property type="entry name" value="NADHX_dehydratase"/>
    <property type="match status" value="1"/>
</dbReference>
<dbReference type="PANTHER" id="PTHR12592:SF0">
    <property type="entry name" value="ATP-DEPENDENT (S)-NAD(P)H-HYDRATE DEHYDRATASE"/>
    <property type="match status" value="1"/>
</dbReference>
<keyword evidence="7 17" id="KW-0067">ATP-binding</keyword>
<evidence type="ECO:0000256" key="2">
    <source>
        <dbReference type="ARBA" id="ARBA00000909"/>
    </source>
</evidence>
<evidence type="ECO:0000256" key="15">
    <source>
        <dbReference type="ARBA" id="ARBA00048238"/>
    </source>
</evidence>
<accession>A0ABT8T799</accession>
<dbReference type="Gene3D" id="3.40.50.10260">
    <property type="entry name" value="YjeF N-terminal domain"/>
    <property type="match status" value="1"/>
</dbReference>
<dbReference type="PROSITE" id="PS01050">
    <property type="entry name" value="YJEF_C_2"/>
    <property type="match status" value="1"/>
</dbReference>
<evidence type="ECO:0000259" key="21">
    <source>
        <dbReference type="PROSITE" id="PS51385"/>
    </source>
</evidence>
<proteinExistence type="inferred from homology"/>
<dbReference type="SUPFAM" id="SSF53613">
    <property type="entry name" value="Ribokinase-like"/>
    <property type="match status" value="1"/>
</dbReference>
<comment type="subunit">
    <text evidence="17">Homotetramer.</text>
</comment>
<dbReference type="CDD" id="cd01171">
    <property type="entry name" value="YXKO-related"/>
    <property type="match status" value="1"/>
</dbReference>
<feature type="binding site" evidence="17">
    <location>
        <position position="351"/>
    </location>
    <ligand>
        <name>(6S)-NADPHX</name>
        <dbReference type="ChEBI" id="CHEBI:64076"/>
    </ligand>
</feature>
<comment type="caution">
    <text evidence="18">Lacks conserved residue(s) required for the propagation of feature annotation.</text>
</comment>
<dbReference type="PROSITE" id="PS51385">
    <property type="entry name" value="YJEF_N"/>
    <property type="match status" value="1"/>
</dbReference>
<feature type="binding site" evidence="17">
    <location>
        <begin position="394"/>
        <end position="398"/>
    </location>
    <ligand>
        <name>AMP</name>
        <dbReference type="ChEBI" id="CHEBI:456215"/>
    </ligand>
</feature>
<evidence type="ECO:0000256" key="5">
    <source>
        <dbReference type="ARBA" id="ARBA00022723"/>
    </source>
</evidence>
<reference evidence="22 23" key="1">
    <citation type="submission" date="2023-06" db="EMBL/GenBank/DDBJ databases">
        <title>Campylobacter magnum sp. nov., isolated from cecal contents of domestic pigs (Sus scrofa domesticus).</title>
        <authorList>
            <person name="Papic B."/>
            <person name="Gruntar I."/>
        </authorList>
    </citation>
    <scope>NUCLEOTIDE SEQUENCE [LARGE SCALE GENOMIC DNA]</scope>
    <source>
        <strain evidence="23">34484-21</strain>
    </source>
</reference>
<feature type="binding site" evidence="18">
    <location>
        <begin position="129"/>
        <end position="135"/>
    </location>
    <ligand>
        <name>(6S)-NADPHX</name>
        <dbReference type="ChEBI" id="CHEBI:64076"/>
    </ligand>
</feature>
<comment type="function">
    <text evidence="17">Catalyzes the dehydration of the S-form of NAD(P)HX at the expense of ADP, which is converted to AMP. Together with NAD(P)HX epimerase, which catalyzes the epimerization of the S- and R-forms, the enzyme allows the repair of both epimers of NAD(P)HX, a damaged form of NAD(P)H that is a result of enzymatic or heat-dependent hydration.</text>
</comment>
<evidence type="ECO:0000256" key="9">
    <source>
        <dbReference type="ARBA" id="ARBA00022958"/>
    </source>
</evidence>
<dbReference type="SUPFAM" id="SSF64153">
    <property type="entry name" value="YjeF N-terminal domain-like"/>
    <property type="match status" value="1"/>
</dbReference>
<evidence type="ECO:0000256" key="1">
    <source>
        <dbReference type="ARBA" id="ARBA00000013"/>
    </source>
</evidence>
<organism evidence="22 23">
    <name type="scientific">Campylobacter magnus</name>
    <dbReference type="NCBI Taxonomy" id="3026462"/>
    <lineage>
        <taxon>Bacteria</taxon>
        <taxon>Pseudomonadati</taxon>
        <taxon>Campylobacterota</taxon>
        <taxon>Epsilonproteobacteria</taxon>
        <taxon>Campylobacterales</taxon>
        <taxon>Campylobacteraceae</taxon>
        <taxon>Campylobacter</taxon>
    </lineage>
</organism>
<feature type="binding site" evidence="17">
    <location>
        <position position="261"/>
    </location>
    <ligand>
        <name>(6S)-NADPHX</name>
        <dbReference type="ChEBI" id="CHEBI:64076"/>
    </ligand>
</feature>
<dbReference type="InterPro" id="IPR017953">
    <property type="entry name" value="Carbohydrate_kinase_pred_CS"/>
</dbReference>
<evidence type="ECO:0000256" key="8">
    <source>
        <dbReference type="ARBA" id="ARBA00022857"/>
    </source>
</evidence>
<keyword evidence="6 17" id="KW-0547">Nucleotide-binding</keyword>
<feature type="binding site" evidence="18">
    <location>
        <position position="166"/>
    </location>
    <ligand>
        <name>K(+)</name>
        <dbReference type="ChEBI" id="CHEBI:29103"/>
    </ligand>
</feature>
<dbReference type="InterPro" id="IPR036652">
    <property type="entry name" value="YjeF_N_dom_sf"/>
</dbReference>
<evidence type="ECO:0000256" key="16">
    <source>
        <dbReference type="ARBA" id="ARBA00049209"/>
    </source>
</evidence>
<comment type="similarity">
    <text evidence="17">Belongs to the NnrD/CARKD family.</text>
</comment>
<comment type="cofactor">
    <cofactor evidence="18 19">
        <name>K(+)</name>
        <dbReference type="ChEBI" id="CHEBI:29103"/>
    </cofactor>
    <text evidence="18 19">Binds 1 potassium ion per subunit.</text>
</comment>
<evidence type="ECO:0000256" key="14">
    <source>
        <dbReference type="ARBA" id="ARBA00025153"/>
    </source>
</evidence>
<dbReference type="EMBL" id="JAULJQ010000002">
    <property type="protein sequence ID" value="MDO2408848.1"/>
    <property type="molecule type" value="Genomic_DNA"/>
</dbReference>
<dbReference type="InterPro" id="IPR000631">
    <property type="entry name" value="CARKD"/>
</dbReference>
<comment type="similarity">
    <text evidence="4 19">In the C-terminal section; belongs to the NnrD/CARKD family.</text>
</comment>
<comment type="catalytic activity">
    <reaction evidence="16 17 19">
        <text>(6S)-NADPHX + ADP = AMP + phosphate + NADPH + H(+)</text>
        <dbReference type="Rhea" id="RHEA:32235"/>
        <dbReference type="ChEBI" id="CHEBI:15378"/>
        <dbReference type="ChEBI" id="CHEBI:43474"/>
        <dbReference type="ChEBI" id="CHEBI:57783"/>
        <dbReference type="ChEBI" id="CHEBI:64076"/>
        <dbReference type="ChEBI" id="CHEBI:456215"/>
        <dbReference type="ChEBI" id="CHEBI:456216"/>
        <dbReference type="EC" id="4.2.1.136"/>
    </reaction>
</comment>
<comment type="caution">
    <text evidence="22">The sequence shown here is derived from an EMBL/GenBank/DDBJ whole genome shotgun (WGS) entry which is preliminary data.</text>
</comment>
<dbReference type="HAMAP" id="MF_01966">
    <property type="entry name" value="NADHX_epimerase"/>
    <property type="match status" value="1"/>
</dbReference>
<evidence type="ECO:0000256" key="4">
    <source>
        <dbReference type="ARBA" id="ARBA00009524"/>
    </source>
</evidence>
<dbReference type="Pfam" id="PF03853">
    <property type="entry name" value="YjeF_N"/>
    <property type="match status" value="1"/>
</dbReference>
<comment type="catalytic activity">
    <reaction evidence="1 18 19">
        <text>(6R)-NADHX = (6S)-NADHX</text>
        <dbReference type="Rhea" id="RHEA:32215"/>
        <dbReference type="ChEBI" id="CHEBI:64074"/>
        <dbReference type="ChEBI" id="CHEBI:64075"/>
        <dbReference type="EC" id="5.1.99.6"/>
    </reaction>
</comment>
<dbReference type="NCBIfam" id="TIGR00197">
    <property type="entry name" value="yjeF_nterm"/>
    <property type="match status" value="1"/>
</dbReference>
<keyword evidence="23" id="KW-1185">Reference proteome</keyword>
<comment type="cofactor">
    <cofactor evidence="17">
        <name>Mg(2+)</name>
        <dbReference type="ChEBI" id="CHEBI:18420"/>
    </cofactor>
</comment>
<keyword evidence="5 18" id="KW-0479">Metal-binding</keyword>
<name>A0ABT8T799_9BACT</name>
<comment type="similarity">
    <text evidence="3 19">In the N-terminal section; belongs to the NnrE/AIBP family.</text>
</comment>
<evidence type="ECO:0000256" key="11">
    <source>
        <dbReference type="ARBA" id="ARBA00023235"/>
    </source>
</evidence>
<evidence type="ECO:0000313" key="22">
    <source>
        <dbReference type="EMBL" id="MDO2408848.1"/>
    </source>
</evidence>
<dbReference type="EC" id="5.1.99.6" evidence="19"/>
<keyword evidence="11 18" id="KW-0413">Isomerase</keyword>
<comment type="similarity">
    <text evidence="18">Belongs to the NnrE/AIBP family.</text>
</comment>
<evidence type="ECO:0000256" key="19">
    <source>
        <dbReference type="PIRNR" id="PIRNR017184"/>
    </source>
</evidence>
<evidence type="ECO:0000256" key="17">
    <source>
        <dbReference type="HAMAP-Rule" id="MF_01965"/>
    </source>
</evidence>
<keyword evidence="8 17" id="KW-0521">NADP</keyword>
<feature type="binding site" evidence="18">
    <location>
        <position position="55"/>
    </location>
    <ligand>
        <name>K(+)</name>
        <dbReference type="ChEBI" id="CHEBI:29103"/>
    </ligand>
</feature>
<feature type="binding site" evidence="17">
    <location>
        <position position="309"/>
    </location>
    <ligand>
        <name>(6S)-NADPHX</name>
        <dbReference type="ChEBI" id="CHEBI:64076"/>
    </ligand>
</feature>
<comment type="catalytic activity">
    <reaction evidence="15 17 19">
        <text>(6S)-NADHX + ADP = AMP + phosphate + NADH + H(+)</text>
        <dbReference type="Rhea" id="RHEA:32223"/>
        <dbReference type="ChEBI" id="CHEBI:15378"/>
        <dbReference type="ChEBI" id="CHEBI:43474"/>
        <dbReference type="ChEBI" id="CHEBI:57945"/>
        <dbReference type="ChEBI" id="CHEBI:64074"/>
        <dbReference type="ChEBI" id="CHEBI:456215"/>
        <dbReference type="ChEBI" id="CHEBI:456216"/>
        <dbReference type="EC" id="4.2.1.136"/>
    </reaction>
</comment>
<feature type="binding site" evidence="18">
    <location>
        <position position="125"/>
    </location>
    <ligand>
        <name>K(+)</name>
        <dbReference type="ChEBI" id="CHEBI:29103"/>
    </ligand>
</feature>
<dbReference type="InterPro" id="IPR004443">
    <property type="entry name" value="YjeF_N_dom"/>
</dbReference>
<protein>
    <recommendedName>
        <fullName evidence="19">Bifunctional NAD(P)H-hydrate repair enzyme</fullName>
    </recommendedName>
    <alternativeName>
        <fullName evidence="19">Nicotinamide nucleotide repair protein</fullName>
    </alternativeName>
    <domain>
        <recommendedName>
            <fullName evidence="19">ADP-dependent (S)-NAD(P)H-hydrate dehydratase</fullName>
            <ecNumber evidence="19">4.2.1.136</ecNumber>
        </recommendedName>
        <alternativeName>
            <fullName evidence="19">ADP-dependent NAD(P)HX dehydratase</fullName>
        </alternativeName>
    </domain>
    <domain>
        <recommendedName>
            <fullName evidence="19">NAD(P)H-hydrate epimerase</fullName>
            <ecNumber evidence="19">5.1.99.6</ecNumber>
        </recommendedName>
    </domain>
</protein>
<dbReference type="PANTHER" id="PTHR12592">
    <property type="entry name" value="ATP-DEPENDENT (S)-NAD(P)H-HYDRATE DEHYDRATASE FAMILY MEMBER"/>
    <property type="match status" value="1"/>
</dbReference>
<dbReference type="Proteomes" id="UP001171111">
    <property type="component" value="Unassembled WGS sequence"/>
</dbReference>
<comment type="catalytic activity">
    <reaction evidence="2 18 19">
        <text>(6R)-NADPHX = (6S)-NADPHX</text>
        <dbReference type="Rhea" id="RHEA:32227"/>
        <dbReference type="ChEBI" id="CHEBI:64076"/>
        <dbReference type="ChEBI" id="CHEBI:64077"/>
        <dbReference type="EC" id="5.1.99.6"/>
    </reaction>
</comment>
<feature type="binding site" evidence="18">
    <location>
        <position position="163"/>
    </location>
    <ligand>
        <name>(6S)-NADPHX</name>
        <dbReference type="ChEBI" id="CHEBI:64076"/>
    </ligand>
</feature>
<evidence type="ECO:0000256" key="13">
    <source>
        <dbReference type="ARBA" id="ARBA00023268"/>
    </source>
</evidence>
<evidence type="ECO:0000256" key="3">
    <source>
        <dbReference type="ARBA" id="ARBA00006001"/>
    </source>
</evidence>
<comment type="function">
    <text evidence="14 19">Bifunctional enzyme that catalyzes the epimerization of the S- and R-forms of NAD(P)HX and the dehydration of the S-form of NAD(P)HX at the expense of ADP, which is converted to AMP. This allows the repair of both epimers of NAD(P)HX, a damaged form of NAD(P)H that is a result of enzymatic or heat-dependent hydration.</text>
</comment>
<evidence type="ECO:0000256" key="10">
    <source>
        <dbReference type="ARBA" id="ARBA00023027"/>
    </source>
</evidence>
<dbReference type="Gene3D" id="3.40.1190.20">
    <property type="match status" value="1"/>
</dbReference>
<evidence type="ECO:0000256" key="7">
    <source>
        <dbReference type="ARBA" id="ARBA00022840"/>
    </source>
</evidence>
<dbReference type="RefSeq" id="WP_302243595.1">
    <property type="nucleotide sequence ID" value="NZ_JAULJQ010000002.1"/>
</dbReference>
<keyword evidence="10 17" id="KW-0520">NAD</keyword>
<feature type="domain" description="YjeF C-terminal" evidence="20">
    <location>
        <begin position="227"/>
        <end position="476"/>
    </location>
</feature>
<gene>
    <name evidence="18" type="primary">nnrE</name>
    <name evidence="17" type="synonym">nnrD</name>
    <name evidence="22" type="ORF">Q2362_01880</name>
</gene>
<dbReference type="PIRSF" id="PIRSF017184">
    <property type="entry name" value="Nnr"/>
    <property type="match status" value="1"/>
</dbReference>
<dbReference type="InterPro" id="IPR029056">
    <property type="entry name" value="Ribokinase-like"/>
</dbReference>
<sequence length="476" mass="49662">MKKVFTSTGELDKRAVSLGLSELVLQENASAAVAKVVKERYKGALVLGFCGGGNNGADALAALRRLCGEYECVAVLVSDKLNNNATTQLKIAKSAGLKVIKANEIDENTAGFISEALKGSVCVIDGIFGAGFKGELRAKITTLIASLNEAISANPLVLALSVDMPSGLDIAGIPSPLAFRANTTITMGAAKLGLFHDLAKDYVGELICADLGLCEGLYTSGVSSDFLLEMSDMRLPSRIIQNVNKGDFGHAFVACGDMSGAARLCALSALNMGAGRVSIVAKKKLKDLEPEIMQKRSFSGASAVAIGMGLGDELYDIDEILALPCVVDADMFYHPSVLSFCAKAGAVLTPHPKEFASLLAFAGFGEFSIEEVVLNRFALARAFSQKFPATLVLKGANTIIANASKLYINCLGSAKLAKGGSGDVLSGMILALLAQGYDPLLASITATLAQAKIAANYSGSAFSYTPKDMIKGIKCL</sequence>
<dbReference type="NCBIfam" id="TIGR00196">
    <property type="entry name" value="yjeF_cterm"/>
    <property type="match status" value="1"/>
</dbReference>
<dbReference type="PROSITE" id="PS51383">
    <property type="entry name" value="YJEF_C_3"/>
    <property type="match status" value="1"/>
</dbReference>
<dbReference type="EC" id="4.2.1.136" evidence="19"/>
<evidence type="ECO:0000256" key="18">
    <source>
        <dbReference type="HAMAP-Rule" id="MF_01966"/>
    </source>
</evidence>
<evidence type="ECO:0000256" key="12">
    <source>
        <dbReference type="ARBA" id="ARBA00023239"/>
    </source>
</evidence>
<feature type="binding site" evidence="17">
    <location>
        <position position="423"/>
    </location>
    <ligand>
        <name>(6S)-NADPHX</name>
        <dbReference type="ChEBI" id="CHEBI:64076"/>
    </ligand>
</feature>
<evidence type="ECO:0000256" key="6">
    <source>
        <dbReference type="ARBA" id="ARBA00022741"/>
    </source>
</evidence>
<feature type="binding site" evidence="17">
    <location>
        <position position="422"/>
    </location>
    <ligand>
        <name>AMP</name>
        <dbReference type="ChEBI" id="CHEBI:456215"/>
    </ligand>
</feature>
<feature type="binding site" evidence="18">
    <location>
        <begin position="54"/>
        <end position="58"/>
    </location>
    <ligand>
        <name>(6S)-NADPHX</name>
        <dbReference type="ChEBI" id="CHEBI:64076"/>
    </ligand>
</feature>